<evidence type="ECO:0000256" key="5">
    <source>
        <dbReference type="ARBA" id="ARBA00022977"/>
    </source>
</evidence>
<comment type="cofactor">
    <cofactor evidence="9">
        <name>Mg(2+)</name>
        <dbReference type="ChEBI" id="CHEBI:18420"/>
    </cofactor>
    <text evidence="9">Binds 1 Mg(2+) ion per subunit.</text>
</comment>
<dbReference type="HAMAP" id="MF_00097">
    <property type="entry name" value="TMP_synthase"/>
    <property type="match status" value="1"/>
</dbReference>
<comment type="caution">
    <text evidence="13">The sequence shown here is derived from an EMBL/GenBank/DDBJ whole genome shotgun (WGS) entry which is preliminary data.</text>
</comment>
<dbReference type="InterPro" id="IPR022998">
    <property type="entry name" value="ThiamineP_synth_TenI"/>
</dbReference>
<feature type="binding site" evidence="9">
    <location>
        <position position="76"/>
    </location>
    <ligand>
        <name>Mg(2+)</name>
        <dbReference type="ChEBI" id="CHEBI:18420"/>
    </ligand>
</feature>
<evidence type="ECO:0000256" key="10">
    <source>
        <dbReference type="RuleBase" id="RU003826"/>
    </source>
</evidence>
<dbReference type="InterPro" id="IPR034291">
    <property type="entry name" value="TMP_synthase"/>
</dbReference>
<comment type="similarity">
    <text evidence="9 10">Belongs to the thiamine-phosphate synthase family.</text>
</comment>
<dbReference type="GO" id="GO:0000287">
    <property type="term" value="F:magnesium ion binding"/>
    <property type="evidence" value="ECO:0007669"/>
    <property type="project" value="UniProtKB-UniRule"/>
</dbReference>
<dbReference type="EMBL" id="JAMBPX010000010">
    <property type="protein sequence ID" value="MDG0860219.1"/>
    <property type="molecule type" value="Genomic_DNA"/>
</dbReference>
<feature type="binding site" evidence="9">
    <location>
        <begin position="191"/>
        <end position="192"/>
    </location>
    <ligand>
        <name>2-[(2R,5Z)-2-carboxy-4-methylthiazol-5(2H)-ylidene]ethyl phosphate</name>
        <dbReference type="ChEBI" id="CHEBI:62899"/>
    </ligand>
</feature>
<dbReference type="InterPro" id="IPR013785">
    <property type="entry name" value="Aldolase_TIM"/>
</dbReference>
<dbReference type="GO" id="GO:0009228">
    <property type="term" value="P:thiamine biosynthetic process"/>
    <property type="evidence" value="ECO:0007669"/>
    <property type="project" value="UniProtKB-KW"/>
</dbReference>
<evidence type="ECO:0000256" key="8">
    <source>
        <dbReference type="ARBA" id="ARBA00047883"/>
    </source>
</evidence>
<comment type="catalytic activity">
    <reaction evidence="6 9 10">
        <text>4-methyl-5-(2-phosphooxyethyl)-thiazole + 4-amino-2-methyl-5-(diphosphooxymethyl)pyrimidine + H(+) = thiamine phosphate + diphosphate</text>
        <dbReference type="Rhea" id="RHEA:22328"/>
        <dbReference type="ChEBI" id="CHEBI:15378"/>
        <dbReference type="ChEBI" id="CHEBI:33019"/>
        <dbReference type="ChEBI" id="CHEBI:37575"/>
        <dbReference type="ChEBI" id="CHEBI:57841"/>
        <dbReference type="ChEBI" id="CHEBI:58296"/>
        <dbReference type="EC" id="2.5.1.3"/>
    </reaction>
</comment>
<dbReference type="EC" id="2.5.1.3" evidence="9"/>
<sequence length="212" mass="23112">MFDKRTLKLYFICGTQDVPEGESIIEVVTKALEAGITLFQFREKGETALTGDDKVKLAKQLLSLCHQYGVAFIVNDDVSLAKDIDADGIHVGQNDLEVNKFAQEFKNKIIGLSVGNVEEFQNSDLKYVDYIGVGPMFATISKDDASLPVGPEMITKLRNYVNDFPIVAIGGINLDNAPSIIHAGADGISIISAIAKSKNISESVRQFLQTVE</sequence>
<dbReference type="Pfam" id="PF02581">
    <property type="entry name" value="TMP-TENI"/>
    <property type="match status" value="1"/>
</dbReference>
<feature type="binding site" evidence="9">
    <location>
        <position position="171"/>
    </location>
    <ligand>
        <name>2-[(2R,5Z)-2-carboxy-4-methylthiazol-5(2H)-ylidene]ethyl phosphate</name>
        <dbReference type="ChEBI" id="CHEBI:62899"/>
    </ligand>
</feature>
<feature type="binding site" evidence="9">
    <location>
        <position position="75"/>
    </location>
    <ligand>
        <name>4-amino-2-methyl-5-(diphosphooxymethyl)pyrimidine</name>
        <dbReference type="ChEBI" id="CHEBI:57841"/>
    </ligand>
</feature>
<comment type="catalytic activity">
    <reaction evidence="7 9 10">
        <text>2-(2-carboxy-4-methylthiazol-5-yl)ethyl phosphate + 4-amino-2-methyl-5-(diphosphooxymethyl)pyrimidine + 2 H(+) = thiamine phosphate + CO2 + diphosphate</text>
        <dbReference type="Rhea" id="RHEA:47848"/>
        <dbReference type="ChEBI" id="CHEBI:15378"/>
        <dbReference type="ChEBI" id="CHEBI:16526"/>
        <dbReference type="ChEBI" id="CHEBI:33019"/>
        <dbReference type="ChEBI" id="CHEBI:37575"/>
        <dbReference type="ChEBI" id="CHEBI:57841"/>
        <dbReference type="ChEBI" id="CHEBI:62890"/>
        <dbReference type="EC" id="2.5.1.3"/>
    </reaction>
</comment>
<keyword evidence="3 9" id="KW-0479">Metal-binding</keyword>
<accession>A0A9X4R2T0</accession>
<dbReference type="CDD" id="cd00564">
    <property type="entry name" value="TMP_TenI"/>
    <property type="match status" value="1"/>
</dbReference>
<dbReference type="RefSeq" id="WP_277582033.1">
    <property type="nucleotide sequence ID" value="NZ_JAMBPV010000009.1"/>
</dbReference>
<evidence type="ECO:0000256" key="7">
    <source>
        <dbReference type="ARBA" id="ARBA00047851"/>
    </source>
</evidence>
<evidence type="ECO:0000313" key="14">
    <source>
        <dbReference type="Proteomes" id="UP001152302"/>
    </source>
</evidence>
<keyword evidence="4 9" id="KW-0460">Magnesium</keyword>
<dbReference type="AlphaFoldDB" id="A0A9X4R2T0"/>
<proteinExistence type="inferred from homology"/>
<keyword evidence="2 9" id="KW-0808">Transferase</keyword>
<evidence type="ECO:0000256" key="2">
    <source>
        <dbReference type="ARBA" id="ARBA00022679"/>
    </source>
</evidence>
<name>A0A9X4R2T0_9STAP</name>
<evidence type="ECO:0000256" key="4">
    <source>
        <dbReference type="ARBA" id="ARBA00022842"/>
    </source>
</evidence>
<protein>
    <recommendedName>
        <fullName evidence="9">Thiamine-phosphate synthase</fullName>
        <shortName evidence="9">TP synthase</shortName>
        <shortName evidence="9">TPS</shortName>
        <ecNumber evidence="9">2.5.1.3</ecNumber>
    </recommendedName>
    <alternativeName>
        <fullName evidence="9">Thiamine-phosphate pyrophosphorylase</fullName>
        <shortName evidence="9">TMP pyrophosphorylase</shortName>
        <shortName evidence="9">TMP-PPase</shortName>
    </alternativeName>
</protein>
<feature type="domain" description="Thiamine phosphate synthase/TenI" evidence="12">
    <location>
        <begin position="9"/>
        <end position="194"/>
    </location>
</feature>
<dbReference type="GO" id="GO:0004789">
    <property type="term" value="F:thiamine-phosphate diphosphorylase activity"/>
    <property type="evidence" value="ECO:0007669"/>
    <property type="project" value="UniProtKB-UniRule"/>
</dbReference>
<feature type="binding site" evidence="9">
    <location>
        <position position="113"/>
    </location>
    <ligand>
        <name>4-amino-2-methyl-5-(diphosphooxymethyl)pyrimidine</name>
        <dbReference type="ChEBI" id="CHEBI:57841"/>
    </ligand>
</feature>
<dbReference type="PANTHER" id="PTHR20857">
    <property type="entry name" value="THIAMINE-PHOSPHATE PYROPHOSPHORYLASE"/>
    <property type="match status" value="1"/>
</dbReference>
<feature type="binding site" evidence="9">
    <location>
        <position position="95"/>
    </location>
    <ligand>
        <name>Mg(2+)</name>
        <dbReference type="ChEBI" id="CHEBI:18420"/>
    </ligand>
</feature>
<dbReference type="FunFam" id="3.20.20.70:FF:000096">
    <property type="entry name" value="Thiamine-phosphate synthase"/>
    <property type="match status" value="1"/>
</dbReference>
<feature type="binding site" evidence="9">
    <location>
        <begin position="40"/>
        <end position="44"/>
    </location>
    <ligand>
        <name>4-amino-2-methyl-5-(diphosphooxymethyl)pyrimidine</name>
        <dbReference type="ChEBI" id="CHEBI:57841"/>
    </ligand>
</feature>
<comment type="catalytic activity">
    <reaction evidence="8 9 10">
        <text>2-[(2R,5Z)-2-carboxy-4-methylthiazol-5(2H)-ylidene]ethyl phosphate + 4-amino-2-methyl-5-(diphosphooxymethyl)pyrimidine + 2 H(+) = thiamine phosphate + CO2 + diphosphate</text>
        <dbReference type="Rhea" id="RHEA:47844"/>
        <dbReference type="ChEBI" id="CHEBI:15378"/>
        <dbReference type="ChEBI" id="CHEBI:16526"/>
        <dbReference type="ChEBI" id="CHEBI:33019"/>
        <dbReference type="ChEBI" id="CHEBI:37575"/>
        <dbReference type="ChEBI" id="CHEBI:57841"/>
        <dbReference type="ChEBI" id="CHEBI:62899"/>
        <dbReference type="EC" id="2.5.1.3"/>
    </reaction>
</comment>
<evidence type="ECO:0000256" key="6">
    <source>
        <dbReference type="ARBA" id="ARBA00047334"/>
    </source>
</evidence>
<evidence type="ECO:0000256" key="9">
    <source>
        <dbReference type="HAMAP-Rule" id="MF_00097"/>
    </source>
</evidence>
<keyword evidence="5 9" id="KW-0784">Thiamine biosynthesis</keyword>
<dbReference type="NCBIfam" id="TIGR00693">
    <property type="entry name" value="thiE"/>
    <property type="match status" value="1"/>
</dbReference>
<organism evidence="13 14">
    <name type="scientific">Staphylococcus equorum</name>
    <dbReference type="NCBI Taxonomy" id="246432"/>
    <lineage>
        <taxon>Bacteria</taxon>
        <taxon>Bacillati</taxon>
        <taxon>Bacillota</taxon>
        <taxon>Bacilli</taxon>
        <taxon>Bacillales</taxon>
        <taxon>Staphylococcaceae</taxon>
        <taxon>Staphylococcus</taxon>
    </lineage>
</organism>
<evidence type="ECO:0000256" key="11">
    <source>
        <dbReference type="RuleBase" id="RU004253"/>
    </source>
</evidence>
<feature type="binding site" evidence="9">
    <location>
        <begin position="139"/>
        <end position="141"/>
    </location>
    <ligand>
        <name>2-[(2R,5Z)-2-carboxy-4-methylthiazol-5(2H)-ylidene]ethyl phosphate</name>
        <dbReference type="ChEBI" id="CHEBI:62899"/>
    </ligand>
</feature>
<comment type="function">
    <text evidence="9">Condenses 4-methyl-5-(beta-hydroxyethyl)thiazole monophosphate (THZ-P) and 2-methyl-4-amino-5-hydroxymethyl pyrimidine pyrophosphate (HMP-PP) to form thiamine monophosphate (TMP).</text>
</comment>
<dbReference type="SUPFAM" id="SSF51391">
    <property type="entry name" value="Thiamin phosphate synthase"/>
    <property type="match status" value="1"/>
</dbReference>
<dbReference type="Proteomes" id="UP001152302">
    <property type="component" value="Unassembled WGS sequence"/>
</dbReference>
<evidence type="ECO:0000259" key="12">
    <source>
        <dbReference type="Pfam" id="PF02581"/>
    </source>
</evidence>
<dbReference type="Gene3D" id="3.20.20.70">
    <property type="entry name" value="Aldolase class I"/>
    <property type="match status" value="1"/>
</dbReference>
<gene>
    <name evidence="9 13" type="primary">thiE</name>
    <name evidence="13" type="ORF">M4L21_12845</name>
</gene>
<dbReference type="GO" id="GO:0005737">
    <property type="term" value="C:cytoplasm"/>
    <property type="evidence" value="ECO:0007669"/>
    <property type="project" value="TreeGrafter"/>
</dbReference>
<dbReference type="InterPro" id="IPR036206">
    <property type="entry name" value="ThiamineP_synth_sf"/>
</dbReference>
<dbReference type="GO" id="GO:0009229">
    <property type="term" value="P:thiamine diphosphate biosynthetic process"/>
    <property type="evidence" value="ECO:0007669"/>
    <property type="project" value="UniProtKB-UniRule"/>
</dbReference>
<feature type="binding site" evidence="9">
    <location>
        <position position="142"/>
    </location>
    <ligand>
        <name>4-amino-2-methyl-5-(diphosphooxymethyl)pyrimidine</name>
        <dbReference type="ChEBI" id="CHEBI:57841"/>
    </ligand>
</feature>
<evidence type="ECO:0000256" key="1">
    <source>
        <dbReference type="ARBA" id="ARBA00005165"/>
    </source>
</evidence>
<reference evidence="13" key="1">
    <citation type="submission" date="2022-05" db="EMBL/GenBank/DDBJ databases">
        <title>Comparative genomics of Staphylococcus equorum isolates.</title>
        <authorList>
            <person name="Luelf R.H."/>
        </authorList>
    </citation>
    <scope>NUCLEOTIDE SEQUENCE</scope>
    <source>
        <strain evidence="13">TMW 2.2343</strain>
    </source>
</reference>
<dbReference type="PANTHER" id="PTHR20857:SF15">
    <property type="entry name" value="THIAMINE-PHOSPHATE SYNTHASE"/>
    <property type="match status" value="1"/>
</dbReference>
<comment type="pathway">
    <text evidence="1 9 11">Cofactor biosynthesis; thiamine diphosphate biosynthesis; thiamine phosphate from 4-amino-2-methyl-5-diphosphomethylpyrimidine and 4-methyl-5-(2-phosphoethyl)-thiazole: step 1/1.</text>
</comment>
<evidence type="ECO:0000313" key="13">
    <source>
        <dbReference type="EMBL" id="MDG0860219.1"/>
    </source>
</evidence>
<evidence type="ECO:0000256" key="3">
    <source>
        <dbReference type="ARBA" id="ARBA00022723"/>
    </source>
</evidence>